<evidence type="ECO:0000256" key="5">
    <source>
        <dbReference type="SAM" id="MobiDB-lite"/>
    </source>
</evidence>
<accession>A0A3Q0SHA8</accession>
<proteinExistence type="predicted"/>
<protein>
    <recommendedName>
        <fullName evidence="1">Oxidative stress-responsive serine-rich protein 1</fullName>
    </recommendedName>
    <alternativeName>
        <fullName evidence="4">Oxidative stress-responsive protein 1</fullName>
    </alternativeName>
    <alternativeName>
        <fullName evidence="3">Peroxide-inducible transcript 1 protein</fullName>
    </alternativeName>
</protein>
<sequence length="281" mass="30495">MDNCRGKDSTAWRMIWFLICAFISFFLSSPFSCMRKTSRGASRTQRRRRSKSPILHPPKFTYCSSSAASALSPPSGCPKHQRLAVPEPGPPHPALDGITASPVAIQKERASSGSPGHFPPLVFGSCAGYDMHIRGVASSQELPAVITATSGGKSTEGPHTVCSCAQRSSLELQEEAKQGAECQCHHQGWNGVEVYSFTGLRNVISECERNLPNSDDPARTLNCNAATASSSPALSSGSPRSCSEQARAYVDDITIEDLSGYMEYYLYIPKKMSHMAEMMYT</sequence>
<dbReference type="Proteomes" id="UP000261340">
    <property type="component" value="Unplaced"/>
</dbReference>
<evidence type="ECO:0000256" key="4">
    <source>
        <dbReference type="ARBA" id="ARBA00031405"/>
    </source>
</evidence>
<dbReference type="GeneTree" id="ENSGT00390000018547"/>
<evidence type="ECO:0000256" key="3">
    <source>
        <dbReference type="ARBA" id="ARBA00029721"/>
    </source>
</evidence>
<evidence type="ECO:0000313" key="6">
    <source>
        <dbReference type="Ensembl" id="ENSACIP00000019775.1"/>
    </source>
</evidence>
<dbReference type="PANTHER" id="PTHR31383">
    <property type="entry name" value="OXIDATIVE STRESS-RESPONSE SERINE-RICH PROTEIN 1"/>
    <property type="match status" value="1"/>
</dbReference>
<organism evidence="6 7">
    <name type="scientific">Amphilophus citrinellus</name>
    <name type="common">Midas cichlid</name>
    <name type="synonym">Cichlasoma citrinellum</name>
    <dbReference type="NCBI Taxonomy" id="61819"/>
    <lineage>
        <taxon>Eukaryota</taxon>
        <taxon>Metazoa</taxon>
        <taxon>Chordata</taxon>
        <taxon>Craniata</taxon>
        <taxon>Vertebrata</taxon>
        <taxon>Euteleostomi</taxon>
        <taxon>Actinopterygii</taxon>
        <taxon>Neopterygii</taxon>
        <taxon>Teleostei</taxon>
        <taxon>Neoteleostei</taxon>
        <taxon>Acanthomorphata</taxon>
        <taxon>Ovalentaria</taxon>
        <taxon>Cichlomorphae</taxon>
        <taxon>Cichliformes</taxon>
        <taxon>Cichlidae</taxon>
        <taxon>New World cichlids</taxon>
        <taxon>Cichlasomatinae</taxon>
        <taxon>Heroini</taxon>
        <taxon>Amphilophus</taxon>
    </lineage>
</organism>
<dbReference type="AlphaFoldDB" id="A0A3Q0SHA8"/>
<dbReference type="Ensembl" id="ENSACIT00000020301.1">
    <property type="protein sequence ID" value="ENSACIP00000019775.1"/>
    <property type="gene ID" value="ENSACIG00000015371.1"/>
</dbReference>
<reference evidence="6" key="1">
    <citation type="submission" date="2025-08" db="UniProtKB">
        <authorList>
            <consortium name="Ensembl"/>
        </authorList>
    </citation>
    <scope>IDENTIFICATION</scope>
</reference>
<dbReference type="PANTHER" id="PTHR31383:SF2">
    <property type="entry name" value="OXIDATIVE STRESS-RESPONSIVE SERINE-RICH PROTEIN 1"/>
    <property type="match status" value="1"/>
</dbReference>
<dbReference type="Pfam" id="PF05604">
    <property type="entry name" value="DUF776"/>
    <property type="match status" value="1"/>
</dbReference>
<keyword evidence="2" id="KW-0597">Phosphoprotein</keyword>
<feature type="region of interest" description="Disordered" evidence="5">
    <location>
        <begin position="37"/>
        <end position="56"/>
    </location>
</feature>
<dbReference type="InterPro" id="IPR008494">
    <property type="entry name" value="DUF776"/>
</dbReference>
<evidence type="ECO:0000256" key="2">
    <source>
        <dbReference type="ARBA" id="ARBA00022553"/>
    </source>
</evidence>
<dbReference type="GO" id="GO:0070301">
    <property type="term" value="P:cellular response to hydrogen peroxide"/>
    <property type="evidence" value="ECO:0007669"/>
    <property type="project" value="TreeGrafter"/>
</dbReference>
<reference evidence="6" key="2">
    <citation type="submission" date="2025-09" db="UniProtKB">
        <authorList>
            <consortium name="Ensembl"/>
        </authorList>
    </citation>
    <scope>IDENTIFICATION</scope>
</reference>
<evidence type="ECO:0000256" key="1">
    <source>
        <dbReference type="ARBA" id="ARBA00015005"/>
    </source>
</evidence>
<keyword evidence="7" id="KW-1185">Reference proteome</keyword>
<evidence type="ECO:0000313" key="7">
    <source>
        <dbReference type="Proteomes" id="UP000261340"/>
    </source>
</evidence>
<name>A0A3Q0SHA8_AMPCI</name>